<dbReference type="GO" id="GO:0031213">
    <property type="term" value="C:RSF complex"/>
    <property type="evidence" value="ECO:0007669"/>
    <property type="project" value="InterPro"/>
</dbReference>
<name>A0A9P6JUR5_9AGAR</name>
<dbReference type="SMART" id="SM00249">
    <property type="entry name" value="PHD"/>
    <property type="match status" value="1"/>
</dbReference>
<feature type="domain" description="PHD-type" evidence="6">
    <location>
        <begin position="668"/>
        <end position="729"/>
    </location>
</feature>
<feature type="region of interest" description="Disordered" evidence="5">
    <location>
        <begin position="282"/>
        <end position="344"/>
    </location>
</feature>
<dbReference type="InterPro" id="IPR028938">
    <property type="entry name" value="Rsf1-like"/>
</dbReference>
<evidence type="ECO:0000259" key="6">
    <source>
        <dbReference type="PROSITE" id="PS50016"/>
    </source>
</evidence>
<protein>
    <recommendedName>
        <fullName evidence="6">PHD-type domain-containing protein</fullName>
    </recommendedName>
</protein>
<dbReference type="EMBL" id="MU157827">
    <property type="protein sequence ID" value="KAF9533716.1"/>
    <property type="molecule type" value="Genomic_DNA"/>
</dbReference>
<dbReference type="GO" id="GO:0006355">
    <property type="term" value="P:regulation of DNA-templated transcription"/>
    <property type="evidence" value="ECO:0007669"/>
    <property type="project" value="InterPro"/>
</dbReference>
<dbReference type="InterPro" id="IPR001965">
    <property type="entry name" value="Znf_PHD"/>
</dbReference>
<dbReference type="OrthoDB" id="303107at2759"/>
<feature type="compositionally biased region" description="Low complexity" evidence="5">
    <location>
        <begin position="295"/>
        <end position="306"/>
    </location>
</feature>
<dbReference type="Pfam" id="PF00628">
    <property type="entry name" value="PHD"/>
    <property type="match status" value="1"/>
</dbReference>
<sequence>MPRRANLQVAIQPPPSLESDIQTENLAALRKQWRWAAFSQFFFTFSHLFAMTDVTIADVERDLTCNTRQVIPRVMQRLLYTLSYDRKVSVENWQTALRKQYYKRNPLANPIGREPIALTDLSNDEQEEVKEIHSEKDQDLANQHILSCSNDVEQNRTVSDISASAPVSPRSQDNASERTSQIPDLYSTRQSSMADQIIPPIKGSDGDPSLDWFDLPMLAKLESIHTLAEWQLQNPTRLRMIMKSDDETATWRVEPIGYDTKRNAYWFIGSDRLWIQRALPKAPGKKPLKRKRTTAKSSVKTKTTSAITRNAKRPRITPPEVKSKQQPIENPSSGRHSRAAKDQAKLKLDAQARELAELNRQAALTSPKKIPRQASMRSKVIQTPPKTIGTRASARIRGNPNTQDEEWQPVPEGWLEEGPSFISSRSSSRIAIKKTGLETDDGSVSDLTELSEDTPDPSISDNEKDHDEPGLEPEPQPDGFVEWETICVTLYEWEHISEQFEKATHYTEKALYKVLVNEIVPFVTEELREIERKRQAEEALIHRKRSSRLALRESEKEEARAAAVRNQEESEKMSRTRRLETRKQREEEDRLKKENDREQRRMARELREESRKTQIAAEEAKAKIEAERATKQRKSFSPVREPRKTKSQKISPAACSAGSTTPAGEDWELACEICQRHGMNLDDGTPMMSCGICSRWQHIQCHDRADRDAGRPRRNWKSEDFVCGRCRATQRMQYNEHPSLLARQPISLSKTLPPINSPQVQAYGAFQSIGPVAYTGSLDSRPLIPQPSAYRESYYPRPNGQQYQNPPPQYPPNPSAHPSLSFNQYQPQHNLGGMMAQKPLYTPAQSSYYRTPNPAVQPYPTTYRQDSSSDYYRSQQATNPSQAPGYSLAQNTQSAITAPSYRHTLANDSEVPLTNGHSTREAQTSYARYPAEQYPPSQYKQSSVGYPSSDR</sequence>
<feature type="compositionally biased region" description="Polar residues" evidence="5">
    <location>
        <begin position="877"/>
        <end position="888"/>
    </location>
</feature>
<feature type="compositionally biased region" description="Low complexity" evidence="5">
    <location>
        <begin position="795"/>
        <end position="804"/>
    </location>
</feature>
<dbReference type="InterPro" id="IPR013083">
    <property type="entry name" value="Znf_RING/FYVE/PHD"/>
</dbReference>
<feature type="compositionally biased region" description="Polar residues" evidence="5">
    <location>
        <begin position="935"/>
        <end position="951"/>
    </location>
</feature>
<evidence type="ECO:0000256" key="2">
    <source>
        <dbReference type="ARBA" id="ARBA00022771"/>
    </source>
</evidence>
<dbReference type="PANTHER" id="PTHR14296:SF3">
    <property type="entry name" value="DIKAR, ISOFORM F"/>
    <property type="match status" value="1"/>
</dbReference>
<keyword evidence="3" id="KW-0862">Zinc</keyword>
<reference evidence="7" key="1">
    <citation type="submission" date="2020-11" db="EMBL/GenBank/DDBJ databases">
        <authorList>
            <consortium name="DOE Joint Genome Institute"/>
            <person name="Ahrendt S."/>
            <person name="Riley R."/>
            <person name="Andreopoulos W."/>
            <person name="Labutti K."/>
            <person name="Pangilinan J."/>
            <person name="Ruiz-Duenas F.J."/>
            <person name="Barrasa J.M."/>
            <person name="Sanchez-Garcia M."/>
            <person name="Camarero S."/>
            <person name="Miyauchi S."/>
            <person name="Serrano A."/>
            <person name="Linde D."/>
            <person name="Babiker R."/>
            <person name="Drula E."/>
            <person name="Ayuso-Fernandez I."/>
            <person name="Pacheco R."/>
            <person name="Padilla G."/>
            <person name="Ferreira P."/>
            <person name="Barriuso J."/>
            <person name="Kellner H."/>
            <person name="Castanera R."/>
            <person name="Alfaro M."/>
            <person name="Ramirez L."/>
            <person name="Pisabarro A.G."/>
            <person name="Kuo A."/>
            <person name="Tritt A."/>
            <person name="Lipzen A."/>
            <person name="He G."/>
            <person name="Yan M."/>
            <person name="Ng V."/>
            <person name="Cullen D."/>
            <person name="Martin F."/>
            <person name="Rosso M.-N."/>
            <person name="Henrissat B."/>
            <person name="Hibbett D."/>
            <person name="Martinez A.T."/>
            <person name="Grigoriev I.V."/>
        </authorList>
    </citation>
    <scope>NUCLEOTIDE SEQUENCE</scope>
    <source>
        <strain evidence="7">CBS 506.95</strain>
    </source>
</reference>
<keyword evidence="1" id="KW-0479">Metal-binding</keyword>
<comment type="caution">
    <text evidence="7">The sequence shown here is derived from an EMBL/GenBank/DDBJ whole genome shotgun (WGS) entry which is preliminary data.</text>
</comment>
<dbReference type="CDD" id="cd15489">
    <property type="entry name" value="PHD_SF"/>
    <property type="match status" value="1"/>
</dbReference>
<evidence type="ECO:0000256" key="5">
    <source>
        <dbReference type="SAM" id="MobiDB-lite"/>
    </source>
</evidence>
<feature type="compositionally biased region" description="Polar residues" evidence="5">
    <location>
        <begin position="816"/>
        <end position="829"/>
    </location>
</feature>
<dbReference type="PROSITE" id="PS01359">
    <property type="entry name" value="ZF_PHD_1"/>
    <property type="match status" value="1"/>
</dbReference>
<dbReference type="PANTHER" id="PTHR14296">
    <property type="entry name" value="REMODELING AND SPACING FACTOR 1"/>
    <property type="match status" value="1"/>
</dbReference>
<feature type="region of interest" description="Disordered" evidence="5">
    <location>
        <begin position="434"/>
        <end position="479"/>
    </location>
</feature>
<feature type="compositionally biased region" description="Pro residues" evidence="5">
    <location>
        <begin position="805"/>
        <end position="815"/>
    </location>
</feature>
<accession>A0A9P6JUR5</accession>
<dbReference type="InterPro" id="IPR019787">
    <property type="entry name" value="Znf_PHD-finger"/>
</dbReference>
<feature type="compositionally biased region" description="Basic and acidic residues" evidence="5">
    <location>
        <begin position="550"/>
        <end position="630"/>
    </location>
</feature>
<evidence type="ECO:0000256" key="1">
    <source>
        <dbReference type="ARBA" id="ARBA00022723"/>
    </source>
</evidence>
<feature type="region of interest" description="Disordered" evidence="5">
    <location>
        <begin position="783"/>
        <end position="888"/>
    </location>
</feature>
<dbReference type="InterPro" id="IPR011011">
    <property type="entry name" value="Znf_FYVE_PHD"/>
</dbReference>
<feature type="compositionally biased region" description="Polar residues" evidence="5">
    <location>
        <begin position="324"/>
        <end position="334"/>
    </location>
</feature>
<keyword evidence="2 4" id="KW-0863">Zinc-finger</keyword>
<organism evidence="7 8">
    <name type="scientific">Crepidotus variabilis</name>
    <dbReference type="NCBI Taxonomy" id="179855"/>
    <lineage>
        <taxon>Eukaryota</taxon>
        <taxon>Fungi</taxon>
        <taxon>Dikarya</taxon>
        <taxon>Basidiomycota</taxon>
        <taxon>Agaricomycotina</taxon>
        <taxon>Agaricomycetes</taxon>
        <taxon>Agaricomycetidae</taxon>
        <taxon>Agaricales</taxon>
        <taxon>Agaricineae</taxon>
        <taxon>Crepidotaceae</taxon>
        <taxon>Crepidotus</taxon>
    </lineage>
</organism>
<feature type="compositionally biased region" description="Low complexity" evidence="5">
    <location>
        <begin position="863"/>
        <end position="876"/>
    </location>
</feature>
<feature type="region of interest" description="Disordered" evidence="5">
    <location>
        <begin position="360"/>
        <end position="421"/>
    </location>
</feature>
<gene>
    <name evidence="7" type="ORF">CPB83DRAFT_405954</name>
</gene>
<feature type="region of interest" description="Disordered" evidence="5">
    <location>
        <begin position="548"/>
        <end position="661"/>
    </location>
</feature>
<feature type="compositionally biased region" description="Basic residues" evidence="5">
    <location>
        <begin position="283"/>
        <end position="294"/>
    </location>
</feature>
<dbReference type="AlphaFoldDB" id="A0A9P6JUR5"/>
<feature type="region of interest" description="Disordered" evidence="5">
    <location>
        <begin position="157"/>
        <end position="200"/>
    </location>
</feature>
<proteinExistence type="predicted"/>
<dbReference type="GO" id="GO:0008270">
    <property type="term" value="F:zinc ion binding"/>
    <property type="evidence" value="ECO:0007669"/>
    <property type="project" value="UniProtKB-KW"/>
</dbReference>
<dbReference type="InterPro" id="IPR019786">
    <property type="entry name" value="Zinc_finger_PHD-type_CS"/>
</dbReference>
<evidence type="ECO:0000256" key="3">
    <source>
        <dbReference type="ARBA" id="ARBA00022833"/>
    </source>
</evidence>
<dbReference type="SUPFAM" id="SSF57903">
    <property type="entry name" value="FYVE/PHD zinc finger"/>
    <property type="match status" value="1"/>
</dbReference>
<evidence type="ECO:0000313" key="7">
    <source>
        <dbReference type="EMBL" id="KAF9533716.1"/>
    </source>
</evidence>
<dbReference type="Proteomes" id="UP000807306">
    <property type="component" value="Unassembled WGS sequence"/>
</dbReference>
<feature type="region of interest" description="Disordered" evidence="5">
    <location>
        <begin position="908"/>
        <end position="951"/>
    </location>
</feature>
<feature type="compositionally biased region" description="Polar residues" evidence="5">
    <location>
        <begin position="169"/>
        <end position="194"/>
    </location>
</feature>
<evidence type="ECO:0000256" key="4">
    <source>
        <dbReference type="PROSITE-ProRule" id="PRU00146"/>
    </source>
</evidence>
<feature type="compositionally biased region" description="Polar residues" evidence="5">
    <location>
        <begin position="915"/>
        <end position="926"/>
    </location>
</feature>
<dbReference type="Gene3D" id="3.30.40.10">
    <property type="entry name" value="Zinc/RING finger domain, C3HC4 (zinc finger)"/>
    <property type="match status" value="1"/>
</dbReference>
<dbReference type="PROSITE" id="PS50016">
    <property type="entry name" value="ZF_PHD_2"/>
    <property type="match status" value="1"/>
</dbReference>
<evidence type="ECO:0000313" key="8">
    <source>
        <dbReference type="Proteomes" id="UP000807306"/>
    </source>
</evidence>
<keyword evidence="8" id="KW-1185">Reference proteome</keyword>
<feature type="compositionally biased region" description="Acidic residues" evidence="5">
    <location>
        <begin position="438"/>
        <end position="455"/>
    </location>
</feature>